<evidence type="ECO:0000313" key="2">
    <source>
        <dbReference type="EMBL" id="EPY33039.1"/>
    </source>
</evidence>
<comment type="caution">
    <text evidence="1">The sequence shown here is derived from an EMBL/GenBank/DDBJ whole genome shotgun (WGS) entry which is preliminary data.</text>
</comment>
<dbReference type="Proteomes" id="UP000015354">
    <property type="component" value="Unassembled WGS sequence"/>
</dbReference>
<dbReference type="EMBL" id="ATMH01006821">
    <property type="protein sequence ID" value="EPY25143.1"/>
    <property type="molecule type" value="Genomic_DNA"/>
</dbReference>
<dbReference type="EMBL" id="ATMH01002519">
    <property type="protein sequence ID" value="EPY33039.1"/>
    <property type="molecule type" value="Genomic_DNA"/>
</dbReference>
<evidence type="ECO:0000313" key="1">
    <source>
        <dbReference type="EMBL" id="EPY25143.1"/>
    </source>
</evidence>
<sequence>MFCRCTRRLCPATASTFSFSKRFEELKHSSSSPLNGPEYSFMRDRLSDYSALQKAYAVKQTEVERARKAAQMCGLEFTGKMPRKNV</sequence>
<dbReference type="AlphaFoldDB" id="S9U8E4"/>
<reference evidence="1 3" key="1">
    <citation type="journal article" date="2013" name="PLoS ONE">
        <title>Predicting the Proteins of Angomonas deanei, Strigomonas culicis and Their Respective Endosymbionts Reveals New Aspects of the Trypanosomatidae Family.</title>
        <authorList>
            <person name="Motta M.C."/>
            <person name="Martins A.C."/>
            <person name="de Souza S.S."/>
            <person name="Catta-Preta C.M."/>
            <person name="Silva R."/>
            <person name="Klein C.C."/>
            <person name="de Almeida L.G."/>
            <person name="de Lima Cunha O."/>
            <person name="Ciapina L.P."/>
            <person name="Brocchi M."/>
            <person name="Colabardini A.C."/>
            <person name="de Araujo Lima B."/>
            <person name="Machado C.R."/>
            <person name="de Almeida Soares C.M."/>
            <person name="Probst C.M."/>
            <person name="de Menezes C.B."/>
            <person name="Thompson C.E."/>
            <person name="Bartholomeu D.C."/>
            <person name="Gradia D.F."/>
            <person name="Pavoni D.P."/>
            <person name="Grisard E.C."/>
            <person name="Fantinatti-Garboggini F."/>
            <person name="Marchini F.K."/>
            <person name="Rodrigues-Luiz G.F."/>
            <person name="Wagner G."/>
            <person name="Goldman G.H."/>
            <person name="Fietto J.L."/>
            <person name="Elias M.C."/>
            <person name="Goldman M.H."/>
            <person name="Sagot M.F."/>
            <person name="Pereira M."/>
            <person name="Stoco P.H."/>
            <person name="de Mendonca-Neto R.P."/>
            <person name="Teixeira S.M."/>
            <person name="Maciel T.E."/>
            <person name="de Oliveira Mendes T.A."/>
            <person name="Urmenyi T.P."/>
            <person name="de Souza W."/>
            <person name="Schenkman S."/>
            <person name="de Vasconcelos A.T."/>
        </authorList>
    </citation>
    <scope>NUCLEOTIDE SEQUENCE [LARGE SCALE GENOMIC DNA]</scope>
</reference>
<dbReference type="OrthoDB" id="249149at2759"/>
<organism evidence="1 3">
    <name type="scientific">Strigomonas culicis</name>
    <dbReference type="NCBI Taxonomy" id="28005"/>
    <lineage>
        <taxon>Eukaryota</taxon>
        <taxon>Discoba</taxon>
        <taxon>Euglenozoa</taxon>
        <taxon>Kinetoplastea</taxon>
        <taxon>Metakinetoplastina</taxon>
        <taxon>Trypanosomatida</taxon>
        <taxon>Trypanosomatidae</taxon>
        <taxon>Strigomonadinae</taxon>
        <taxon>Strigomonas</taxon>
    </lineage>
</organism>
<proteinExistence type="predicted"/>
<name>S9U8E4_9TRYP</name>
<accession>S9U8E4</accession>
<keyword evidence="3" id="KW-1185">Reference proteome</keyword>
<evidence type="ECO:0000313" key="3">
    <source>
        <dbReference type="Proteomes" id="UP000015354"/>
    </source>
</evidence>
<gene>
    <name evidence="2" type="ORF">STCU_02519</name>
    <name evidence="1" type="ORF">STCU_06821</name>
</gene>
<reference evidence="1" key="2">
    <citation type="submission" date="2013-03" db="EMBL/GenBank/DDBJ databases">
        <authorList>
            <person name="Motta M.C.M."/>
            <person name="Martins A.C.A."/>
            <person name="Preta C.M.C.C."/>
            <person name="Silva R."/>
            <person name="de Souza S.S."/>
            <person name="Klein C.C."/>
            <person name="de Almeida L.G.P."/>
            <person name="Cunha O.L."/>
            <person name="Colabardini A.C."/>
            <person name="Lima B.A."/>
            <person name="Machado C.R."/>
            <person name="Soares C.M.A."/>
            <person name="de Menezes C.B.A."/>
            <person name="Bartolomeu D.C."/>
            <person name="Grisard E.C."/>
            <person name="Fantinatti-Garboggini F."/>
            <person name="Rodrigues-Luiz G.F."/>
            <person name="Wagner G."/>
            <person name="Goldman G.H."/>
            <person name="Fietto J.L.R."/>
            <person name="Ciapina L.P."/>
            <person name="Brocchi M."/>
            <person name="Elias M.C."/>
            <person name="Goldman M.H.S."/>
            <person name="Sagot M.-F."/>
            <person name="Pereira M."/>
            <person name="Stoco P.H."/>
            <person name="Teixeira S.M.R."/>
            <person name="de Mendonca-Neto R.P."/>
            <person name="Maciel T.E.F."/>
            <person name="Mendes T.A.O."/>
            <person name="Urmenyi T.P."/>
            <person name="Teixeira M.M.G."/>
            <person name="de Camargo E.F.P."/>
            <person name="de Sousa W."/>
            <person name="Schenkman S."/>
            <person name="de Vasconcelos A.T.R."/>
        </authorList>
    </citation>
    <scope>NUCLEOTIDE SEQUENCE</scope>
</reference>
<protein>
    <submittedName>
        <fullName evidence="1">Uncharacterized protein</fullName>
    </submittedName>
</protein>